<dbReference type="PANTHER" id="PTHR12965:SF0">
    <property type="entry name" value="VACUOLAR PROTEIN SORTING-ASSOCIATED PROTEIN 54"/>
    <property type="match status" value="1"/>
</dbReference>
<keyword evidence="3" id="KW-0813">Transport</keyword>
<dbReference type="EMBL" id="UZAN01013715">
    <property type="protein sequence ID" value="VDP44848.1"/>
    <property type="molecule type" value="Genomic_DNA"/>
</dbReference>
<evidence type="ECO:0000259" key="7">
    <source>
        <dbReference type="Pfam" id="PF07928"/>
    </source>
</evidence>
<evidence type="ECO:0000313" key="9">
    <source>
        <dbReference type="Proteomes" id="UP000272942"/>
    </source>
</evidence>
<dbReference type="Proteomes" id="UP000272942">
    <property type="component" value="Unassembled WGS sequence"/>
</dbReference>
<keyword evidence="9" id="KW-1185">Reference proteome</keyword>
<evidence type="ECO:0000256" key="6">
    <source>
        <dbReference type="ARBA" id="ARBA00023054"/>
    </source>
</evidence>
<comment type="similarity">
    <text evidence="2">Belongs to the VPS54 family.</text>
</comment>
<evidence type="ECO:0000256" key="2">
    <source>
        <dbReference type="ARBA" id="ARBA00009150"/>
    </source>
</evidence>
<sequence>MGSRIEAFVSIYRMSNENTRNSMIMTDPVYPIEGASRVKEKEFTWISGLSCFFSVQHYSFNSRTCQLVLGAEARKSADLPTISARNLALASRSVQLIARFFPDTLRSQRFFVNNPFSQRCSYPAAATTTPFVPLGIWDSAEFREPVQGQRDKEFHGQTWSAVCSDLSLQTQAHTHG</sequence>
<dbReference type="OrthoDB" id="10259024at2759"/>
<accession>A0A3P8EE42</accession>
<evidence type="ECO:0000256" key="1">
    <source>
        <dbReference type="ARBA" id="ARBA00004601"/>
    </source>
</evidence>
<dbReference type="GO" id="GO:0006896">
    <property type="term" value="P:Golgi to vacuole transport"/>
    <property type="evidence" value="ECO:0007669"/>
    <property type="project" value="TreeGrafter"/>
</dbReference>
<dbReference type="PANTHER" id="PTHR12965">
    <property type="entry name" value="VACUOLAR PROTEIN SORTING 54"/>
    <property type="match status" value="1"/>
</dbReference>
<dbReference type="GO" id="GO:0015031">
    <property type="term" value="P:protein transport"/>
    <property type="evidence" value="ECO:0007669"/>
    <property type="project" value="UniProtKB-KW"/>
</dbReference>
<evidence type="ECO:0000256" key="3">
    <source>
        <dbReference type="ARBA" id="ARBA00022448"/>
    </source>
</evidence>
<dbReference type="InterPro" id="IPR039745">
    <property type="entry name" value="Vps54"/>
</dbReference>
<dbReference type="GO" id="GO:0005829">
    <property type="term" value="C:cytosol"/>
    <property type="evidence" value="ECO:0007669"/>
    <property type="project" value="GOC"/>
</dbReference>
<keyword evidence="4" id="KW-0653">Protein transport</keyword>
<dbReference type="GO" id="GO:0019905">
    <property type="term" value="F:syntaxin binding"/>
    <property type="evidence" value="ECO:0007669"/>
    <property type="project" value="TreeGrafter"/>
</dbReference>
<organism evidence="8 9">
    <name type="scientific">Echinostoma caproni</name>
    <dbReference type="NCBI Taxonomy" id="27848"/>
    <lineage>
        <taxon>Eukaryota</taxon>
        <taxon>Metazoa</taxon>
        <taxon>Spiralia</taxon>
        <taxon>Lophotrochozoa</taxon>
        <taxon>Platyhelminthes</taxon>
        <taxon>Trematoda</taxon>
        <taxon>Digenea</taxon>
        <taxon>Plagiorchiida</taxon>
        <taxon>Echinostomata</taxon>
        <taxon>Echinostomatoidea</taxon>
        <taxon>Echinostomatidae</taxon>
        <taxon>Echinostoma</taxon>
    </lineage>
</organism>
<dbReference type="GO" id="GO:0042147">
    <property type="term" value="P:retrograde transport, endosome to Golgi"/>
    <property type="evidence" value="ECO:0007669"/>
    <property type="project" value="InterPro"/>
</dbReference>
<proteinExistence type="inferred from homology"/>
<evidence type="ECO:0000313" key="8">
    <source>
        <dbReference type="EMBL" id="VDP44848.1"/>
    </source>
</evidence>
<dbReference type="Pfam" id="PF07928">
    <property type="entry name" value="Vps54"/>
    <property type="match status" value="1"/>
</dbReference>
<feature type="domain" description="Vacuolar protein sorting-associated protein 54 C-terminal" evidence="7">
    <location>
        <begin position="59"/>
        <end position="103"/>
    </location>
</feature>
<comment type="subcellular location">
    <subcellularLocation>
        <location evidence="1">Golgi apparatus</location>
        <location evidence="1">trans-Golgi network</location>
    </subcellularLocation>
</comment>
<dbReference type="AlphaFoldDB" id="A0A3P8EE42"/>
<keyword evidence="5" id="KW-0333">Golgi apparatus</keyword>
<reference evidence="8 9" key="1">
    <citation type="submission" date="2018-11" db="EMBL/GenBank/DDBJ databases">
        <authorList>
            <consortium name="Pathogen Informatics"/>
        </authorList>
    </citation>
    <scope>NUCLEOTIDE SEQUENCE [LARGE SCALE GENOMIC DNA]</scope>
    <source>
        <strain evidence="8 9">Egypt</strain>
    </source>
</reference>
<dbReference type="GO" id="GO:0000938">
    <property type="term" value="C:GARP complex"/>
    <property type="evidence" value="ECO:0007669"/>
    <property type="project" value="InterPro"/>
</dbReference>
<dbReference type="InterPro" id="IPR012501">
    <property type="entry name" value="Vps54_C"/>
</dbReference>
<gene>
    <name evidence="8" type="ORF">ECPE_LOCUS1716</name>
</gene>
<evidence type="ECO:0000256" key="4">
    <source>
        <dbReference type="ARBA" id="ARBA00022927"/>
    </source>
</evidence>
<evidence type="ECO:0000256" key="5">
    <source>
        <dbReference type="ARBA" id="ARBA00023034"/>
    </source>
</evidence>
<protein>
    <recommendedName>
        <fullName evidence="7">Vacuolar protein sorting-associated protein 54 C-terminal domain-containing protein</fullName>
    </recommendedName>
</protein>
<name>A0A3P8EE42_9TREM</name>
<keyword evidence="6" id="KW-0175">Coiled coil</keyword>